<dbReference type="AlphaFoldDB" id="A0A5N8WC71"/>
<comment type="caution">
    <text evidence="3">The sequence shown here is derived from an EMBL/GenBank/DDBJ whole genome shotgun (WGS) entry which is preliminary data.</text>
</comment>
<feature type="region of interest" description="Disordered" evidence="1">
    <location>
        <begin position="1"/>
        <end position="23"/>
    </location>
</feature>
<proteinExistence type="predicted"/>
<keyword evidence="4" id="KW-1185">Reference proteome</keyword>
<organism evidence="3 4">
    <name type="scientific">Streptomyces phyllanthi</name>
    <dbReference type="NCBI Taxonomy" id="1803180"/>
    <lineage>
        <taxon>Bacteria</taxon>
        <taxon>Bacillati</taxon>
        <taxon>Actinomycetota</taxon>
        <taxon>Actinomycetes</taxon>
        <taxon>Kitasatosporales</taxon>
        <taxon>Streptomycetaceae</taxon>
        <taxon>Streptomyces</taxon>
    </lineage>
</organism>
<evidence type="ECO:0000256" key="1">
    <source>
        <dbReference type="SAM" id="MobiDB-lite"/>
    </source>
</evidence>
<dbReference type="EMBL" id="VJZE01000276">
    <property type="protein sequence ID" value="MPY43974.1"/>
    <property type="molecule type" value="Genomic_DNA"/>
</dbReference>
<protein>
    <submittedName>
        <fullName evidence="3">Uncharacterized protein</fullName>
    </submittedName>
</protein>
<dbReference type="OrthoDB" id="4336715at2"/>
<evidence type="ECO:0000313" key="4">
    <source>
        <dbReference type="Proteomes" id="UP000326979"/>
    </source>
</evidence>
<reference evidence="3 4" key="1">
    <citation type="submission" date="2019-07" db="EMBL/GenBank/DDBJ databases">
        <title>New species of Amycolatopsis and Streptomyces.</title>
        <authorList>
            <person name="Duangmal K."/>
            <person name="Teo W.F.A."/>
            <person name="Lipun K."/>
        </authorList>
    </citation>
    <scope>NUCLEOTIDE SEQUENCE [LARGE SCALE GENOMIC DNA]</scope>
    <source>
        <strain evidence="3 4">TISTR 2346</strain>
    </source>
</reference>
<keyword evidence="2" id="KW-0812">Transmembrane</keyword>
<keyword evidence="2" id="KW-1133">Transmembrane helix</keyword>
<dbReference type="Proteomes" id="UP000326979">
    <property type="component" value="Unassembled WGS sequence"/>
</dbReference>
<feature type="transmembrane region" description="Helical" evidence="2">
    <location>
        <begin position="50"/>
        <end position="68"/>
    </location>
</feature>
<name>A0A5N8WC71_9ACTN</name>
<evidence type="ECO:0000256" key="2">
    <source>
        <dbReference type="SAM" id="Phobius"/>
    </source>
</evidence>
<dbReference type="RefSeq" id="WP_152788908.1">
    <property type="nucleotide sequence ID" value="NZ_BAABEQ010000036.1"/>
</dbReference>
<accession>A0A5N8WC71</accession>
<keyword evidence="2" id="KW-0472">Membrane</keyword>
<gene>
    <name evidence="3" type="ORF">FNH04_29975</name>
</gene>
<sequence length="89" mass="8897">MSIDTAPVPRTEPGQTDPPPRFGAPQAFTAVSFPVLGVALHVTGMPLQDLFILLGGCGALGAAAVMAVGGGRRRLASLAGAMLRATAGK</sequence>
<evidence type="ECO:0000313" key="3">
    <source>
        <dbReference type="EMBL" id="MPY43974.1"/>
    </source>
</evidence>